<keyword evidence="1" id="KW-0472">Membrane</keyword>
<dbReference type="SUPFAM" id="SSF53448">
    <property type="entry name" value="Nucleotide-diphospho-sugar transferases"/>
    <property type="match status" value="1"/>
</dbReference>
<keyword evidence="4" id="KW-1185">Reference proteome</keyword>
<dbReference type="OrthoDB" id="5819478at2759"/>
<dbReference type="InterPro" id="IPR001173">
    <property type="entry name" value="Glyco_trans_2-like"/>
</dbReference>
<dbReference type="PANTHER" id="PTHR36851:SF1">
    <property type="entry name" value="GLYCO_TRANS_2-LIKE DOMAIN-CONTAINING PROTEIN"/>
    <property type="match status" value="1"/>
</dbReference>
<feature type="transmembrane region" description="Helical" evidence="1">
    <location>
        <begin position="50"/>
        <end position="71"/>
    </location>
</feature>
<accession>A0A1L9SPA4</accession>
<evidence type="ECO:0000313" key="4">
    <source>
        <dbReference type="Proteomes" id="UP000184188"/>
    </source>
</evidence>
<evidence type="ECO:0000256" key="1">
    <source>
        <dbReference type="SAM" id="Phobius"/>
    </source>
</evidence>
<evidence type="ECO:0000259" key="2">
    <source>
        <dbReference type="Pfam" id="PF13632"/>
    </source>
</evidence>
<dbReference type="Pfam" id="PF13632">
    <property type="entry name" value="Glyco_trans_2_3"/>
    <property type="match status" value="1"/>
</dbReference>
<dbReference type="VEuPathDB" id="FungiDB:ASPZODRAFT_13765"/>
<dbReference type="Proteomes" id="UP000184188">
    <property type="component" value="Unassembled WGS sequence"/>
</dbReference>
<protein>
    <recommendedName>
        <fullName evidence="2">Glycosyltransferase 2-like domain-containing protein</fullName>
    </recommendedName>
</protein>
<evidence type="ECO:0000313" key="3">
    <source>
        <dbReference type="EMBL" id="OJJ49028.1"/>
    </source>
</evidence>
<organism evidence="3 4">
    <name type="scientific">Penicilliopsis zonata CBS 506.65</name>
    <dbReference type="NCBI Taxonomy" id="1073090"/>
    <lineage>
        <taxon>Eukaryota</taxon>
        <taxon>Fungi</taxon>
        <taxon>Dikarya</taxon>
        <taxon>Ascomycota</taxon>
        <taxon>Pezizomycotina</taxon>
        <taxon>Eurotiomycetes</taxon>
        <taxon>Eurotiomycetidae</taxon>
        <taxon>Eurotiales</taxon>
        <taxon>Aspergillaceae</taxon>
        <taxon>Penicilliopsis</taxon>
    </lineage>
</organism>
<dbReference type="STRING" id="1073090.A0A1L9SPA4"/>
<gene>
    <name evidence="3" type="ORF">ASPZODRAFT_13765</name>
</gene>
<reference evidence="4" key="1">
    <citation type="journal article" date="2017" name="Genome Biol.">
        <title>Comparative genomics reveals high biological diversity and specific adaptations in the industrially and medically important fungal genus Aspergillus.</title>
        <authorList>
            <person name="de Vries R.P."/>
            <person name="Riley R."/>
            <person name="Wiebenga A."/>
            <person name="Aguilar-Osorio G."/>
            <person name="Amillis S."/>
            <person name="Uchima C.A."/>
            <person name="Anderluh G."/>
            <person name="Asadollahi M."/>
            <person name="Askin M."/>
            <person name="Barry K."/>
            <person name="Battaglia E."/>
            <person name="Bayram O."/>
            <person name="Benocci T."/>
            <person name="Braus-Stromeyer S.A."/>
            <person name="Caldana C."/>
            <person name="Canovas D."/>
            <person name="Cerqueira G.C."/>
            <person name="Chen F."/>
            <person name="Chen W."/>
            <person name="Choi C."/>
            <person name="Clum A."/>
            <person name="Dos Santos R.A."/>
            <person name="Damasio A.R."/>
            <person name="Diallinas G."/>
            <person name="Emri T."/>
            <person name="Fekete E."/>
            <person name="Flipphi M."/>
            <person name="Freyberg S."/>
            <person name="Gallo A."/>
            <person name="Gournas C."/>
            <person name="Habgood R."/>
            <person name="Hainaut M."/>
            <person name="Harispe M.L."/>
            <person name="Henrissat B."/>
            <person name="Hilden K.S."/>
            <person name="Hope R."/>
            <person name="Hossain A."/>
            <person name="Karabika E."/>
            <person name="Karaffa L."/>
            <person name="Karanyi Z."/>
            <person name="Krasevec N."/>
            <person name="Kuo A."/>
            <person name="Kusch H."/>
            <person name="LaButti K."/>
            <person name="Lagendijk E.L."/>
            <person name="Lapidus A."/>
            <person name="Levasseur A."/>
            <person name="Lindquist E."/>
            <person name="Lipzen A."/>
            <person name="Logrieco A.F."/>
            <person name="MacCabe A."/>
            <person name="Maekelae M.R."/>
            <person name="Malavazi I."/>
            <person name="Melin P."/>
            <person name="Meyer V."/>
            <person name="Mielnichuk N."/>
            <person name="Miskei M."/>
            <person name="Molnar A.P."/>
            <person name="Mule G."/>
            <person name="Ngan C.Y."/>
            <person name="Orejas M."/>
            <person name="Orosz E."/>
            <person name="Ouedraogo J.P."/>
            <person name="Overkamp K.M."/>
            <person name="Park H.-S."/>
            <person name="Perrone G."/>
            <person name="Piumi F."/>
            <person name="Punt P.J."/>
            <person name="Ram A.F."/>
            <person name="Ramon A."/>
            <person name="Rauscher S."/>
            <person name="Record E."/>
            <person name="Riano-Pachon D.M."/>
            <person name="Robert V."/>
            <person name="Roehrig J."/>
            <person name="Ruller R."/>
            <person name="Salamov A."/>
            <person name="Salih N.S."/>
            <person name="Samson R.A."/>
            <person name="Sandor E."/>
            <person name="Sanguinetti M."/>
            <person name="Schuetze T."/>
            <person name="Sepcic K."/>
            <person name="Shelest E."/>
            <person name="Sherlock G."/>
            <person name="Sophianopoulou V."/>
            <person name="Squina F.M."/>
            <person name="Sun H."/>
            <person name="Susca A."/>
            <person name="Todd R.B."/>
            <person name="Tsang A."/>
            <person name="Unkles S.E."/>
            <person name="van de Wiele N."/>
            <person name="van Rossen-Uffink D."/>
            <person name="Oliveira J.V."/>
            <person name="Vesth T.C."/>
            <person name="Visser J."/>
            <person name="Yu J.-H."/>
            <person name="Zhou M."/>
            <person name="Andersen M.R."/>
            <person name="Archer D.B."/>
            <person name="Baker S.E."/>
            <person name="Benoit I."/>
            <person name="Brakhage A.A."/>
            <person name="Braus G.H."/>
            <person name="Fischer R."/>
            <person name="Frisvad J.C."/>
            <person name="Goldman G.H."/>
            <person name="Houbraken J."/>
            <person name="Oakley B."/>
            <person name="Pocsi I."/>
            <person name="Scazzocchio C."/>
            <person name="Seiboth B."/>
            <person name="vanKuyk P.A."/>
            <person name="Wortman J."/>
            <person name="Dyer P.S."/>
            <person name="Grigoriev I.V."/>
        </authorList>
    </citation>
    <scope>NUCLEOTIDE SEQUENCE [LARGE SCALE GENOMIC DNA]</scope>
    <source>
        <strain evidence="4">CBS 506.65</strain>
    </source>
</reference>
<dbReference type="PANTHER" id="PTHR36851">
    <property type="entry name" value="UNNAMED PRODUCT"/>
    <property type="match status" value="1"/>
</dbReference>
<feature type="transmembrane region" description="Helical" evidence="1">
    <location>
        <begin position="480"/>
        <end position="499"/>
    </location>
</feature>
<dbReference type="AlphaFoldDB" id="A0A1L9SPA4"/>
<feature type="transmembrane region" description="Helical" evidence="1">
    <location>
        <begin position="437"/>
        <end position="460"/>
    </location>
</feature>
<keyword evidence="1" id="KW-0812">Transmembrane</keyword>
<dbReference type="GeneID" id="34610837"/>
<proteinExistence type="predicted"/>
<dbReference type="InterPro" id="IPR029044">
    <property type="entry name" value="Nucleotide-diphossugar_trans"/>
</dbReference>
<keyword evidence="1" id="KW-1133">Transmembrane helix</keyword>
<feature type="domain" description="Glycosyltransferase 2-like" evidence="2">
    <location>
        <begin position="238"/>
        <end position="483"/>
    </location>
</feature>
<dbReference type="EMBL" id="KV878338">
    <property type="protein sequence ID" value="OJJ49028.1"/>
    <property type="molecule type" value="Genomic_DNA"/>
</dbReference>
<name>A0A1L9SPA4_9EURO</name>
<dbReference type="RefSeq" id="XP_022583538.1">
    <property type="nucleotide sequence ID" value="XM_022724372.1"/>
</dbReference>
<sequence length="576" mass="65518">MLRWFSRCLPGFSILALLLLMLVAFSDSFTLLPWPGVLPYPVVGGRVQSIAREIFVVYALLVHLNMFAFTLRLSWSLFRVTEETRKALQRRSWHAPGSSSSLPLPLPPYSAEQEVQLDRTRRVDEADELEVVHAIILPNYCEDHHTLRTTLNVLASHPRASTQYEIYLAMEQKEQGAAEKAAMLVSAFEKAFHRIYTTFHPANLQGEIAGKSSNVSFAASRVVEVHRMELNTNTCDVIITVMDSDTHLSQDYFTEIRRLHFEHLAEADRSFYSCPIIFDRNSHETPILVRCADLLWGFAGLSTMYPGAPISIPTSVYSLPLTLAEKVGGWDSDPTAIGEDMHMLLKCYFGTMGNIISRTVFIPASQCNISSDRARGWRRTLDTCNARYKQALRHMWGALDTGFAIRNSATPPLGPKTSRRTACLFAFRPRHLALLSLLFEAHFLPCHGVIIMLFSVLYTLYHPTSQLSPLLARTFRVTDLLRTACFLWMNVCLALYERWHALCLSARMKDMMLANLNDTGFSRRTWWHTKYLCERVCFPVAGTLYGAIPTLQAVFSHFWTDRLVYRVSKKPTFEAV</sequence>